<evidence type="ECO:0000259" key="1">
    <source>
        <dbReference type="Pfam" id="PF01243"/>
    </source>
</evidence>
<dbReference type="SUPFAM" id="SSF50475">
    <property type="entry name" value="FMN-binding split barrel"/>
    <property type="match status" value="1"/>
</dbReference>
<accession>A0A6G4UDM3</accession>
<dbReference type="EMBL" id="JAAKZV010000474">
    <property type="protein sequence ID" value="NGN70325.1"/>
    <property type="molecule type" value="Genomic_DNA"/>
</dbReference>
<dbReference type="InterPro" id="IPR011576">
    <property type="entry name" value="Pyridox_Oxase_N"/>
</dbReference>
<evidence type="ECO:0000313" key="3">
    <source>
        <dbReference type="Proteomes" id="UP000481583"/>
    </source>
</evidence>
<dbReference type="InterPro" id="IPR012349">
    <property type="entry name" value="Split_barrel_FMN-bd"/>
</dbReference>
<organism evidence="2 3">
    <name type="scientific">Streptomyces coryli</name>
    <dbReference type="NCBI Taxonomy" id="1128680"/>
    <lineage>
        <taxon>Bacteria</taxon>
        <taxon>Bacillati</taxon>
        <taxon>Actinomycetota</taxon>
        <taxon>Actinomycetes</taxon>
        <taxon>Kitasatosporales</taxon>
        <taxon>Streptomycetaceae</taxon>
        <taxon>Streptomyces</taxon>
    </lineage>
</organism>
<dbReference type="RefSeq" id="WP_165246014.1">
    <property type="nucleotide sequence ID" value="NZ_JAAKZV010000474.1"/>
</dbReference>
<dbReference type="Gene3D" id="2.30.110.10">
    <property type="entry name" value="Electron Transport, Fmn-binding Protein, Chain A"/>
    <property type="match status" value="1"/>
</dbReference>
<comment type="caution">
    <text evidence="2">The sequence shown here is derived from an EMBL/GenBank/DDBJ whole genome shotgun (WGS) entry which is preliminary data.</text>
</comment>
<sequence>MTSRLKPDEIARYLIDGNRYMTLGTTDADGRARVTPVYYAPHGYRILYWISAPAARHSRNIARAPAVSIVIFDSMAAIGKAQAVYLEARAEQVPDTELPQVAEVACRARFPEQKPFPAAELRPPGQLRLYRARVIEHAIHIRGSDPDYGRGVDSRLPVEL</sequence>
<dbReference type="Pfam" id="PF01243">
    <property type="entry name" value="PNPOx_N"/>
    <property type="match status" value="1"/>
</dbReference>
<name>A0A6G4UDM3_9ACTN</name>
<dbReference type="AlphaFoldDB" id="A0A6G4UDM3"/>
<protein>
    <submittedName>
        <fullName evidence="2">Pyridoxamine 5'-phosphate oxidase family protein</fullName>
    </submittedName>
</protein>
<keyword evidence="3" id="KW-1185">Reference proteome</keyword>
<gene>
    <name evidence="2" type="ORF">G5C51_41385</name>
</gene>
<dbReference type="Proteomes" id="UP000481583">
    <property type="component" value="Unassembled WGS sequence"/>
</dbReference>
<reference evidence="2 3" key="1">
    <citation type="submission" date="2020-02" db="EMBL/GenBank/DDBJ databases">
        <title>Whole-genome analyses of novel actinobacteria.</title>
        <authorList>
            <person name="Sahin N."/>
        </authorList>
    </citation>
    <scope>NUCLEOTIDE SEQUENCE [LARGE SCALE GENOMIC DNA]</scope>
    <source>
        <strain evidence="2 3">A7024</strain>
    </source>
</reference>
<feature type="domain" description="Pyridoxamine 5'-phosphate oxidase N-terminal" evidence="1">
    <location>
        <begin position="11"/>
        <end position="110"/>
    </location>
</feature>
<evidence type="ECO:0000313" key="2">
    <source>
        <dbReference type="EMBL" id="NGN70325.1"/>
    </source>
</evidence>
<proteinExistence type="predicted"/>